<dbReference type="Proteomes" id="UP000000437">
    <property type="component" value="Chromosome 7"/>
</dbReference>
<sequence>MSVCTRAKMEKALIYCCLIAAGLVSVVDSAEYVLVDTYKSWTEAADYCGQKYIDLASAQTAGDWSRFTELSAAYSQPEAWVGLYDDVDSWRWSYQEEALTFTAWESNQPNNYGANEDCVMMRPNGYWRDKKCNLICPFVCESTGKPVLVNNTQLTWRNAQRYCREHYIDLFTVRSEEENQLLHNMSEMYTCTWIGLFRDSWKWSDHSADPVSLRWATGQPDNALGNENCAVVDKNGLLADKPCSEPFRFICSIRSRQNVLRLELKAEDDVNVELMMAALLEEIEQNLGESMKSANVKLTWRKQANGKVFQTN</sequence>
<keyword evidence="1" id="KW-1185">Reference proteome</keyword>
<evidence type="ECO:0000313" key="1">
    <source>
        <dbReference type="Proteomes" id="UP000000437"/>
    </source>
</evidence>
<organism evidence="1 2">
    <name type="scientific">Danio rerio</name>
    <name type="common">Zebrafish</name>
    <name type="synonym">Brachydanio rerio</name>
    <dbReference type="NCBI Taxonomy" id="7955"/>
    <lineage>
        <taxon>Eukaryota</taxon>
        <taxon>Metazoa</taxon>
        <taxon>Chordata</taxon>
        <taxon>Craniata</taxon>
        <taxon>Vertebrata</taxon>
        <taxon>Euteleostomi</taxon>
        <taxon>Actinopterygii</taxon>
        <taxon>Neopterygii</taxon>
        <taxon>Teleostei</taxon>
        <taxon>Ostariophysi</taxon>
        <taxon>Cypriniformes</taxon>
        <taxon>Danionidae</taxon>
        <taxon>Danioninae</taxon>
        <taxon>Danio</taxon>
    </lineage>
</organism>
<reference evidence="2" key="1">
    <citation type="submission" date="2025-08" db="UniProtKB">
        <authorList>
            <consortium name="RefSeq"/>
        </authorList>
    </citation>
    <scope>IDENTIFICATION</scope>
    <source>
        <strain evidence="2">Tuebingen</strain>
        <tissue evidence="2">Fibroblasts and whole tissue</tissue>
    </source>
</reference>
<proteinExistence type="predicted"/>
<dbReference type="RefSeq" id="XP_073763930.1">
    <property type="nucleotide sequence ID" value="XM_073907829.1"/>
</dbReference>
<accession>A0AC58G2G5</accession>
<name>A0AC58G2G5_DANRE</name>
<protein>
    <submittedName>
        <fullName evidence="2">Macrophage mannose receptor 1-like isoform X1</fullName>
    </submittedName>
</protein>
<gene>
    <name evidence="2" type="primary">LOC141375234</name>
</gene>
<evidence type="ECO:0000313" key="2">
    <source>
        <dbReference type="RefSeq" id="XP_073763930.1"/>
    </source>
</evidence>